<reference evidence="2 3" key="1">
    <citation type="journal article" date="2000" name="Arch. Microbiol.">
        <title>Rhodobaca bogoriensis gen. nov. and sp. nov., an alkaliphilic purple nonsulfur bacterium from African Rift Valley soda lakes.</title>
        <authorList>
            <person name="Milford A.D."/>
            <person name="Achenbach L.A."/>
            <person name="Jung D.O."/>
            <person name="Madigan M.T."/>
        </authorList>
    </citation>
    <scope>NUCLEOTIDE SEQUENCE [LARGE SCALE GENOMIC DNA]</scope>
    <source>
        <strain evidence="2 3">2376</strain>
    </source>
</reference>
<evidence type="ECO:0008006" key="4">
    <source>
        <dbReference type="Google" id="ProtNLM"/>
    </source>
</evidence>
<dbReference type="RefSeq" id="WP_179907369.1">
    <property type="nucleotide sequence ID" value="NZ_JACBXS010000053.1"/>
</dbReference>
<dbReference type="EMBL" id="JACBXS010000053">
    <property type="protein sequence ID" value="NYS26576.1"/>
    <property type="molecule type" value="Genomic_DNA"/>
</dbReference>
<sequence length="216" mass="23293">MSNTDSFIEEVSEELRRDRITRLMKRYGWLAAVAVVLVVGGAAWFEWQRAVERDRAEAFGDAILAALDAPGDGERRAALRAIEGDGAQQGLLNLLIAAEAMDDDRDAALAALSAAASDTALPQSYRQLAELKRVILGGTDIDPAEREQVLSGLAQPGQAFRPLALEQLAVLRMEEGESDAALAILTDLLQEPDVTESLRRRVRQMIAALGGDIDAA</sequence>
<dbReference type="Proteomes" id="UP000529417">
    <property type="component" value="Unassembled WGS sequence"/>
</dbReference>
<evidence type="ECO:0000256" key="1">
    <source>
        <dbReference type="SAM" id="Phobius"/>
    </source>
</evidence>
<keyword evidence="1" id="KW-0812">Transmembrane</keyword>
<accession>A0A7Z0I265</accession>
<proteinExistence type="predicted"/>
<keyword evidence="3" id="KW-1185">Reference proteome</keyword>
<organism evidence="2 3">
    <name type="scientific">Rhabdonatronobacter sediminivivens</name>
    <dbReference type="NCBI Taxonomy" id="2743469"/>
    <lineage>
        <taxon>Bacteria</taxon>
        <taxon>Pseudomonadati</taxon>
        <taxon>Pseudomonadota</taxon>
        <taxon>Alphaproteobacteria</taxon>
        <taxon>Rhodobacterales</taxon>
        <taxon>Paracoccaceae</taxon>
        <taxon>Rhabdonatronobacter</taxon>
    </lineage>
</organism>
<comment type="caution">
    <text evidence="2">The sequence shown here is derived from an EMBL/GenBank/DDBJ whole genome shotgun (WGS) entry which is preliminary data.</text>
</comment>
<keyword evidence="1" id="KW-1133">Transmembrane helix</keyword>
<keyword evidence="1" id="KW-0472">Membrane</keyword>
<feature type="transmembrane region" description="Helical" evidence="1">
    <location>
        <begin position="27"/>
        <end position="45"/>
    </location>
</feature>
<dbReference type="AlphaFoldDB" id="A0A7Z0I265"/>
<evidence type="ECO:0000313" key="2">
    <source>
        <dbReference type="EMBL" id="NYS26576.1"/>
    </source>
</evidence>
<evidence type="ECO:0000313" key="3">
    <source>
        <dbReference type="Proteomes" id="UP000529417"/>
    </source>
</evidence>
<name>A0A7Z0I265_9RHOB</name>
<protein>
    <recommendedName>
        <fullName evidence="4">Tetratricopeptide repeat-like domain-containing protein</fullName>
    </recommendedName>
</protein>
<gene>
    <name evidence="2" type="ORF">HUK65_16445</name>
</gene>